<feature type="domain" description="PepSY" evidence="3">
    <location>
        <begin position="111"/>
        <end position="170"/>
    </location>
</feature>
<feature type="region of interest" description="Disordered" evidence="1">
    <location>
        <begin position="64"/>
        <end position="83"/>
    </location>
</feature>
<feature type="region of interest" description="Disordered" evidence="1">
    <location>
        <begin position="1"/>
        <end position="34"/>
    </location>
</feature>
<keyword evidence="2" id="KW-0472">Membrane</keyword>
<evidence type="ECO:0000259" key="3">
    <source>
        <dbReference type="Pfam" id="PF03413"/>
    </source>
</evidence>
<dbReference type="InterPro" id="IPR025711">
    <property type="entry name" value="PepSY"/>
</dbReference>
<evidence type="ECO:0000256" key="2">
    <source>
        <dbReference type="SAM" id="Phobius"/>
    </source>
</evidence>
<dbReference type="Proteomes" id="UP001501257">
    <property type="component" value="Unassembled WGS sequence"/>
</dbReference>
<sequence>MAPQPWRQSSEHRTKAPEEISGATSPVKGSHPVNMTKHKRNVFASLAGVALLGGVATVGVAAANAASDTKSASSQGEQKETKIKGSIVVAESATEESDAAEAAKLAKLATVSEKDAGAAALATVSGSTLVEMELEEEDGWLVYDATVKDGVGVFTEVTIDAGNSKVLASEIEDDESAEAPEGTETSDSPEQGTNVELNNPQDASPSATSGK</sequence>
<feature type="compositionally biased region" description="Polar residues" evidence="1">
    <location>
        <begin position="183"/>
        <end position="211"/>
    </location>
</feature>
<dbReference type="EMBL" id="BAABLK010000009">
    <property type="protein sequence ID" value="GAA5226071.1"/>
    <property type="molecule type" value="Genomic_DNA"/>
</dbReference>
<reference evidence="5" key="1">
    <citation type="journal article" date="2019" name="Int. J. Syst. Evol. Microbiol.">
        <title>The Global Catalogue of Microorganisms (GCM) 10K type strain sequencing project: providing services to taxonomists for standard genome sequencing and annotation.</title>
        <authorList>
            <consortium name="The Broad Institute Genomics Platform"/>
            <consortium name="The Broad Institute Genome Sequencing Center for Infectious Disease"/>
            <person name="Wu L."/>
            <person name="Ma J."/>
        </authorList>
    </citation>
    <scope>NUCLEOTIDE SEQUENCE [LARGE SCALE GENOMIC DNA]</scope>
    <source>
        <strain evidence="5">JCM 18952</strain>
    </source>
</reference>
<keyword evidence="2" id="KW-0812">Transmembrane</keyword>
<feature type="compositionally biased region" description="Basic and acidic residues" evidence="1">
    <location>
        <begin position="9"/>
        <end position="18"/>
    </location>
</feature>
<feature type="region of interest" description="Disordered" evidence="1">
    <location>
        <begin position="165"/>
        <end position="211"/>
    </location>
</feature>
<dbReference type="RefSeq" id="WP_210099287.1">
    <property type="nucleotide sequence ID" value="NZ_BAABLK010000009.1"/>
</dbReference>
<evidence type="ECO:0000256" key="1">
    <source>
        <dbReference type="SAM" id="MobiDB-lite"/>
    </source>
</evidence>
<protein>
    <recommendedName>
        <fullName evidence="3">PepSY domain-containing protein</fullName>
    </recommendedName>
</protein>
<evidence type="ECO:0000313" key="5">
    <source>
        <dbReference type="Proteomes" id="UP001501257"/>
    </source>
</evidence>
<organism evidence="4 5">
    <name type="scientific">Paeniglutamicibacter antarcticus</name>
    <dbReference type="NCBI Taxonomy" id="494023"/>
    <lineage>
        <taxon>Bacteria</taxon>
        <taxon>Bacillati</taxon>
        <taxon>Actinomycetota</taxon>
        <taxon>Actinomycetes</taxon>
        <taxon>Micrococcales</taxon>
        <taxon>Micrococcaceae</taxon>
        <taxon>Paeniglutamicibacter</taxon>
    </lineage>
</organism>
<keyword evidence="2" id="KW-1133">Transmembrane helix</keyword>
<gene>
    <name evidence="4" type="ORF">GCM10025778_06010</name>
</gene>
<comment type="caution">
    <text evidence="4">The sequence shown here is derived from an EMBL/GenBank/DDBJ whole genome shotgun (WGS) entry which is preliminary data.</text>
</comment>
<feature type="compositionally biased region" description="Low complexity" evidence="1">
    <location>
        <begin position="64"/>
        <end position="74"/>
    </location>
</feature>
<evidence type="ECO:0000313" key="4">
    <source>
        <dbReference type="EMBL" id="GAA5226071.1"/>
    </source>
</evidence>
<dbReference type="Gene3D" id="3.10.450.40">
    <property type="match status" value="1"/>
</dbReference>
<dbReference type="Pfam" id="PF03413">
    <property type="entry name" value="PepSY"/>
    <property type="match status" value="1"/>
</dbReference>
<feature type="transmembrane region" description="Helical" evidence="2">
    <location>
        <begin position="42"/>
        <end position="63"/>
    </location>
</feature>
<name>A0ABP9THN6_9MICC</name>
<proteinExistence type="predicted"/>
<keyword evidence="5" id="KW-1185">Reference proteome</keyword>
<accession>A0ABP9THN6</accession>